<organism evidence="2 3">
    <name type="scientific">Pristionchus fissidentatus</name>
    <dbReference type="NCBI Taxonomy" id="1538716"/>
    <lineage>
        <taxon>Eukaryota</taxon>
        <taxon>Metazoa</taxon>
        <taxon>Ecdysozoa</taxon>
        <taxon>Nematoda</taxon>
        <taxon>Chromadorea</taxon>
        <taxon>Rhabditida</taxon>
        <taxon>Rhabditina</taxon>
        <taxon>Diplogasteromorpha</taxon>
        <taxon>Diplogasteroidea</taxon>
        <taxon>Neodiplogasteridae</taxon>
        <taxon>Pristionchus</taxon>
    </lineage>
</organism>
<reference evidence="2" key="1">
    <citation type="submission" date="2023-10" db="EMBL/GenBank/DDBJ databases">
        <title>Genome assembly of Pristionchus species.</title>
        <authorList>
            <person name="Yoshida K."/>
            <person name="Sommer R.J."/>
        </authorList>
    </citation>
    <scope>NUCLEOTIDE SEQUENCE</scope>
    <source>
        <strain evidence="2">RS5133</strain>
    </source>
</reference>
<feature type="chain" id="PRO_5043507002" description="Peptidase" evidence="1">
    <location>
        <begin position="16"/>
        <end position="222"/>
    </location>
</feature>
<dbReference type="PROSITE" id="PS51885">
    <property type="entry name" value="NEPRILYSIN"/>
    <property type="match status" value="1"/>
</dbReference>
<evidence type="ECO:0000313" key="3">
    <source>
        <dbReference type="Proteomes" id="UP001432322"/>
    </source>
</evidence>
<evidence type="ECO:0008006" key="4">
    <source>
        <dbReference type="Google" id="ProtNLM"/>
    </source>
</evidence>
<keyword evidence="1" id="KW-0732">Signal</keyword>
<feature type="non-terminal residue" evidence="2">
    <location>
        <position position="1"/>
    </location>
</feature>
<evidence type="ECO:0000313" key="2">
    <source>
        <dbReference type="EMBL" id="GMT24281.1"/>
    </source>
</evidence>
<proteinExistence type="predicted"/>
<evidence type="ECO:0000256" key="1">
    <source>
        <dbReference type="SAM" id="SignalP"/>
    </source>
</evidence>
<gene>
    <name evidence="2" type="ORF">PFISCL1PPCAC_15578</name>
</gene>
<dbReference type="Proteomes" id="UP001432322">
    <property type="component" value="Unassembled WGS sequence"/>
</dbReference>
<dbReference type="GO" id="GO:0004222">
    <property type="term" value="F:metalloendopeptidase activity"/>
    <property type="evidence" value="ECO:0007669"/>
    <property type="project" value="InterPro"/>
</dbReference>
<dbReference type="AlphaFoldDB" id="A0AAV5VXK9"/>
<dbReference type="EMBL" id="BTSY01000004">
    <property type="protein sequence ID" value="GMT24281.1"/>
    <property type="molecule type" value="Genomic_DNA"/>
</dbReference>
<feature type="signal peptide" evidence="1">
    <location>
        <begin position="1"/>
        <end position="15"/>
    </location>
</feature>
<comment type="caution">
    <text evidence="2">The sequence shown here is derived from an EMBL/GenBank/DDBJ whole genome shotgun (WGS) entry which is preliminary data.</text>
</comment>
<dbReference type="InterPro" id="IPR000718">
    <property type="entry name" value="Peptidase_M13"/>
</dbReference>
<dbReference type="GO" id="GO:0006508">
    <property type="term" value="P:proteolysis"/>
    <property type="evidence" value="ECO:0007669"/>
    <property type="project" value="InterPro"/>
</dbReference>
<sequence length="222" mass="26270">FSLVLFLPISSSSMCNSPQCHQTSQYLFSTINNQVDACTNTYEHICTSKEMKDWENEKREKIEIRQKNDHLKAKAIMEKMIKNGSNSMWKGIKKLNESCVNFNDSLINSMTDFIEWRLLNDSIEAATADSSRGKSIFFTISPKFGTYLVENQDHPIIILRRAQERQNWESYRDKLPNKKDIVMKFFQERKEYAKHLTIDLIMRLYDVGWLFFIEFAMFKFIK</sequence>
<name>A0AAV5VXK9_9BILA</name>
<keyword evidence="3" id="KW-1185">Reference proteome</keyword>
<accession>A0AAV5VXK9</accession>
<feature type="non-terminal residue" evidence="2">
    <location>
        <position position="222"/>
    </location>
</feature>
<dbReference type="SUPFAM" id="SSF55486">
    <property type="entry name" value="Metalloproteases ('zincins'), catalytic domain"/>
    <property type="match status" value="1"/>
</dbReference>
<protein>
    <recommendedName>
        <fullName evidence="4">Peptidase</fullName>
    </recommendedName>
</protein>